<name>A0ABW3D141_9FLAO</name>
<gene>
    <name evidence="1" type="ORF">ACFQ1M_14895</name>
</gene>
<accession>A0ABW3D141</accession>
<organism evidence="1 2">
    <name type="scientific">Sungkyunkwania multivorans</name>
    <dbReference type="NCBI Taxonomy" id="1173618"/>
    <lineage>
        <taxon>Bacteria</taxon>
        <taxon>Pseudomonadati</taxon>
        <taxon>Bacteroidota</taxon>
        <taxon>Flavobacteriia</taxon>
        <taxon>Flavobacteriales</taxon>
        <taxon>Flavobacteriaceae</taxon>
        <taxon>Sungkyunkwania</taxon>
    </lineage>
</organism>
<reference evidence="2" key="1">
    <citation type="journal article" date="2019" name="Int. J. Syst. Evol. Microbiol.">
        <title>The Global Catalogue of Microorganisms (GCM) 10K type strain sequencing project: providing services to taxonomists for standard genome sequencing and annotation.</title>
        <authorList>
            <consortium name="The Broad Institute Genomics Platform"/>
            <consortium name="The Broad Institute Genome Sequencing Center for Infectious Disease"/>
            <person name="Wu L."/>
            <person name="Ma J."/>
        </authorList>
    </citation>
    <scope>NUCLEOTIDE SEQUENCE [LARGE SCALE GENOMIC DNA]</scope>
    <source>
        <strain evidence="2">CCUG 62952</strain>
    </source>
</reference>
<dbReference type="Proteomes" id="UP001596978">
    <property type="component" value="Unassembled WGS sequence"/>
</dbReference>
<protein>
    <submittedName>
        <fullName evidence="1">Uncharacterized protein</fullName>
    </submittedName>
</protein>
<evidence type="ECO:0000313" key="1">
    <source>
        <dbReference type="EMBL" id="MFD0863501.1"/>
    </source>
</evidence>
<dbReference type="EMBL" id="JBHTJH010000017">
    <property type="protein sequence ID" value="MFD0863501.1"/>
    <property type="molecule type" value="Genomic_DNA"/>
</dbReference>
<comment type="caution">
    <text evidence="1">The sequence shown here is derived from an EMBL/GenBank/DDBJ whole genome shotgun (WGS) entry which is preliminary data.</text>
</comment>
<proteinExistence type="predicted"/>
<evidence type="ECO:0000313" key="2">
    <source>
        <dbReference type="Proteomes" id="UP001596978"/>
    </source>
</evidence>
<keyword evidence="2" id="KW-1185">Reference proteome</keyword>
<sequence>MLPKGENTTELLTIANDEQLYDKLVQQLNKDLLYANIDENFAVNISPEKLKRGLHEIIYRLINEKFAEYLNLLYIIDVPEKQVKALDGSDVLEMSEQVAFLILRREWQKVWFKNRL</sequence>
<dbReference type="RefSeq" id="WP_386409600.1">
    <property type="nucleotide sequence ID" value="NZ_JBHTJH010000017.1"/>
</dbReference>